<gene>
    <name evidence="1" type="ORF">FSARC_1604</name>
</gene>
<accession>A0A8H4U8N6</accession>
<reference evidence="1" key="1">
    <citation type="journal article" date="2020" name="BMC Genomics">
        <title>Correction to: Identification and distribution of gene clusters required for synthesis of sphingolipid metabolism inhibitors in diverse species of the filamentous fungus Fusarium.</title>
        <authorList>
            <person name="Kim H.S."/>
            <person name="Lohmar J.M."/>
            <person name="Busman M."/>
            <person name="Brown D.W."/>
            <person name="Naumann T.A."/>
            <person name="Divon H.H."/>
            <person name="Lysoe E."/>
            <person name="Uhlig S."/>
            <person name="Proctor R.H."/>
        </authorList>
    </citation>
    <scope>NUCLEOTIDE SEQUENCE</scope>
    <source>
        <strain evidence="1">NRRL 20472</strain>
    </source>
</reference>
<proteinExistence type="predicted"/>
<evidence type="ECO:0000313" key="2">
    <source>
        <dbReference type="Proteomes" id="UP000622797"/>
    </source>
</evidence>
<evidence type="ECO:0000313" key="1">
    <source>
        <dbReference type="EMBL" id="KAF4971605.1"/>
    </source>
</evidence>
<sequence>MANESTSPHNWSNFVCLPTEILIEIVSKVAESTNLPEQGSFSGPYYRLKTLRLTHRRLANLDYINTILFTSIQLEPTPASLTSIKGGDLSRIAKFVKTITFTTPPSWMLPFESFQYILEFSPTEENKPNFTQRQLADGYAGYMRHARDAQALLEDTNSELKGVWTKVLKTLGSRLSEIQMISPECYDIRHVEYFDTPSKTNQGLPCRLKSHEHYEKDHKYDCQYANAIPGDRLFVTVLSSLAASKVFIPKMTIKQSMTGTVECTDIPGWQQLILKLERLNFCPEIICNYNDLANGRIMNASPYLRDEEDELKASTIIHDLVDKCHDTLQHLYLDGMGAIDWPTQPPPHNLPALQYLAYHFDRVNPYLFRDWVAHMPMLRHLELSGSLSDDLNYIEWRHLFDAVRDHPNVVGPYPKGLYFKLDQIISCDWSEMSYSDVVCQDTNIATGSVPRHIATDRYARNTELDDLLNHDLGLEKHFYGVPFRHNHPLRFLLGNWEEGQRDDPDSD</sequence>
<organism evidence="1 2">
    <name type="scientific">Fusarium sarcochroum</name>
    <dbReference type="NCBI Taxonomy" id="1208366"/>
    <lineage>
        <taxon>Eukaryota</taxon>
        <taxon>Fungi</taxon>
        <taxon>Dikarya</taxon>
        <taxon>Ascomycota</taxon>
        <taxon>Pezizomycotina</taxon>
        <taxon>Sordariomycetes</taxon>
        <taxon>Hypocreomycetidae</taxon>
        <taxon>Hypocreales</taxon>
        <taxon>Nectriaceae</taxon>
        <taxon>Fusarium</taxon>
        <taxon>Fusarium lateritium species complex</taxon>
    </lineage>
</organism>
<dbReference type="OrthoDB" id="5010675at2759"/>
<name>A0A8H4U8N6_9HYPO</name>
<comment type="caution">
    <text evidence="1">The sequence shown here is derived from an EMBL/GenBank/DDBJ whole genome shotgun (WGS) entry which is preliminary data.</text>
</comment>
<reference evidence="1" key="2">
    <citation type="submission" date="2020-05" db="EMBL/GenBank/DDBJ databases">
        <authorList>
            <person name="Kim H.-S."/>
            <person name="Proctor R.H."/>
            <person name="Brown D.W."/>
        </authorList>
    </citation>
    <scope>NUCLEOTIDE SEQUENCE</scope>
    <source>
        <strain evidence="1">NRRL 20472</strain>
    </source>
</reference>
<dbReference type="Proteomes" id="UP000622797">
    <property type="component" value="Unassembled WGS sequence"/>
</dbReference>
<keyword evidence="2" id="KW-1185">Reference proteome</keyword>
<dbReference type="AlphaFoldDB" id="A0A8H4U8N6"/>
<dbReference type="EMBL" id="JABEXW010000087">
    <property type="protein sequence ID" value="KAF4971605.1"/>
    <property type="molecule type" value="Genomic_DNA"/>
</dbReference>
<protein>
    <submittedName>
        <fullName evidence="1">Uncharacterized protein</fullName>
    </submittedName>
</protein>